<dbReference type="Proteomes" id="UP001201163">
    <property type="component" value="Unassembled WGS sequence"/>
</dbReference>
<dbReference type="EMBL" id="JAKELL010000006">
    <property type="protein sequence ID" value="KAH8997952.1"/>
    <property type="molecule type" value="Genomic_DNA"/>
</dbReference>
<dbReference type="Gene3D" id="3.80.10.10">
    <property type="entry name" value="Ribonuclease Inhibitor"/>
    <property type="match status" value="1"/>
</dbReference>
<feature type="domain" description="F-box" evidence="1">
    <location>
        <begin position="6"/>
        <end position="34"/>
    </location>
</feature>
<evidence type="ECO:0000259" key="1">
    <source>
        <dbReference type="Pfam" id="PF00646"/>
    </source>
</evidence>
<evidence type="ECO:0000313" key="3">
    <source>
        <dbReference type="Proteomes" id="UP001201163"/>
    </source>
</evidence>
<dbReference type="InterPro" id="IPR032675">
    <property type="entry name" value="LRR_dom_sf"/>
</dbReference>
<dbReference type="InterPro" id="IPR001810">
    <property type="entry name" value="F-box_dom"/>
</dbReference>
<comment type="caution">
    <text evidence="2">The sequence shown here is derived from an EMBL/GenBank/DDBJ whole genome shotgun (WGS) entry which is preliminary data.</text>
</comment>
<dbReference type="Pfam" id="PF00646">
    <property type="entry name" value="F-box"/>
    <property type="match status" value="1"/>
</dbReference>
<protein>
    <recommendedName>
        <fullName evidence="1">F-box domain-containing protein</fullName>
    </recommendedName>
</protein>
<evidence type="ECO:0000313" key="2">
    <source>
        <dbReference type="EMBL" id="KAH8997952.1"/>
    </source>
</evidence>
<gene>
    <name evidence="2" type="ORF">EDB92DRAFT_1792057</name>
</gene>
<dbReference type="SUPFAM" id="SSF81383">
    <property type="entry name" value="F-box domain"/>
    <property type="match status" value="1"/>
</dbReference>
<accession>A0AAD4QBA1</accession>
<sequence length="450" mass="50376">MVSAESLNFDVLQIIFAHLSVPDLASVSQVNRSFLEGALPSLYRSLGFYLNQAKGYPRIVTPFAVVSARPDLAAHVQSIDIRVIPNVRVKQRTFPDPRFFRDCISALEVSDSLTSFTCTVGSTLPRLLPFIQSKPRLRTLRIEAGLTREQSEHLCQIRGLHSLALENASSAVMDALPKWAGSLKFTMEHLTIHMSPYLNGTVLQSTVQHLPRLRSFYVVGCLGTTHIDTLAVIEHTPFLESLALTVWGTVSDCFTQDAGRSVFMDLGIPDSYLTRKELVLPVSLFSFLQSLTRSTRLASLALRLSEQQQFPTSFVNKIMEMHGPHLRAVRFMGFMVSLRGLESLMGCDRLEKLAISIPTDDIVSLPSFYSFASVLAASTSLHTLIDVVNHGTYGKRTPLTTDRVKLLLEEVHSLTRVVSENRLWSVRAGCWLIILLYWPLTFEFLGFQFL</sequence>
<dbReference type="InterPro" id="IPR036047">
    <property type="entry name" value="F-box-like_dom_sf"/>
</dbReference>
<dbReference type="AlphaFoldDB" id="A0AAD4QBA1"/>
<keyword evidence="3" id="KW-1185">Reference proteome</keyword>
<proteinExistence type="predicted"/>
<reference evidence="2" key="1">
    <citation type="submission" date="2022-01" db="EMBL/GenBank/DDBJ databases">
        <title>Comparative genomics reveals a dynamic genome evolution in the ectomycorrhizal milk-cap (Lactarius) mushrooms.</title>
        <authorList>
            <consortium name="DOE Joint Genome Institute"/>
            <person name="Lebreton A."/>
            <person name="Tang N."/>
            <person name="Kuo A."/>
            <person name="LaButti K."/>
            <person name="Drula E."/>
            <person name="Barry K."/>
            <person name="Clum A."/>
            <person name="Lipzen A."/>
            <person name="Mousain D."/>
            <person name="Ng V."/>
            <person name="Wang R."/>
            <person name="Wang X."/>
            <person name="Dai Y."/>
            <person name="Henrissat B."/>
            <person name="Grigoriev I.V."/>
            <person name="Guerin-Laguette A."/>
            <person name="Yu F."/>
            <person name="Martin F.M."/>
        </authorList>
    </citation>
    <scope>NUCLEOTIDE SEQUENCE</scope>
    <source>
        <strain evidence="2">QP</strain>
    </source>
</reference>
<dbReference type="SUPFAM" id="SSF52047">
    <property type="entry name" value="RNI-like"/>
    <property type="match status" value="1"/>
</dbReference>
<organism evidence="2 3">
    <name type="scientific">Lactarius akahatsu</name>
    <dbReference type="NCBI Taxonomy" id="416441"/>
    <lineage>
        <taxon>Eukaryota</taxon>
        <taxon>Fungi</taxon>
        <taxon>Dikarya</taxon>
        <taxon>Basidiomycota</taxon>
        <taxon>Agaricomycotina</taxon>
        <taxon>Agaricomycetes</taxon>
        <taxon>Russulales</taxon>
        <taxon>Russulaceae</taxon>
        <taxon>Lactarius</taxon>
    </lineage>
</organism>
<name>A0AAD4QBA1_9AGAM</name>